<dbReference type="RefSeq" id="WP_152591490.1">
    <property type="nucleotide sequence ID" value="NZ_CP045227.1"/>
</dbReference>
<proteinExistence type="predicted"/>
<feature type="domain" description="DUF3131" evidence="1">
    <location>
        <begin position="64"/>
        <end position="423"/>
    </location>
</feature>
<organism evidence="2 3">
    <name type="scientific">Nostoc sphaeroides CCNUC1</name>
    <dbReference type="NCBI Taxonomy" id="2653204"/>
    <lineage>
        <taxon>Bacteria</taxon>
        <taxon>Bacillati</taxon>
        <taxon>Cyanobacteriota</taxon>
        <taxon>Cyanophyceae</taxon>
        <taxon>Nostocales</taxon>
        <taxon>Nostocaceae</taxon>
        <taxon>Nostoc</taxon>
    </lineage>
</organism>
<keyword evidence="3" id="KW-1185">Reference proteome</keyword>
<evidence type="ECO:0000313" key="3">
    <source>
        <dbReference type="Proteomes" id="UP000326678"/>
    </source>
</evidence>
<dbReference type="KEGG" id="nsh:GXM_08019"/>
<evidence type="ECO:0000259" key="1">
    <source>
        <dbReference type="Pfam" id="PF11329"/>
    </source>
</evidence>
<sequence length="434" mass="48728">MTKDIILNPASAQPSLLKQAIIASAIALIGFGFNQALQWRETSILPTPVTSQGLNRLSVEDIQLAHTAWRYFEKNRLSTGLVSSAADFPATTMWDVGSQFAGMVAARELELLSAAEFDQWMQSALATLAKLPLYRNELPNKAYNAKTLIPVNYGQLQKPQEIGFSALDLARLVQWLDIIATRYPQHAAASRAVTARWKLERLVQNGQLMGAEYRSGKETWNQEGRLGYEQYAAYSLKKIGVIAAKALDTKAENKFVNIMGVEVPSDKRTTYHNYVTSEPYILDGLESGFKALPAEYAAKLLQAQQRRYQATNQLTAWSEDNLDREPWFVYNCIFVNGELWKSIDSSGKDAAAFRGSSIKAAIGWHMLFQTRYTEKLYKGMRWLADPNRGVFAGFYEQTQEPNRALTVNTNGIVLEALLYRRVGKPLAVWANEPH</sequence>
<dbReference type="Gene3D" id="1.50.10.140">
    <property type="match status" value="1"/>
</dbReference>
<accession>A0A5P8WCJ0</accession>
<name>A0A5P8WCJ0_9NOSO</name>
<dbReference type="AlphaFoldDB" id="A0A5P8WCJ0"/>
<dbReference type="Proteomes" id="UP000326678">
    <property type="component" value="Chromosome Gxm2"/>
</dbReference>
<reference evidence="2 3" key="1">
    <citation type="submission" date="2019-10" db="EMBL/GenBank/DDBJ databases">
        <title>Genomic and transcriptomic insights into the perfect genentic adaptation of a filamentous nitrogen-fixing cyanobacterium to rice fields.</title>
        <authorList>
            <person name="Chen Z."/>
        </authorList>
    </citation>
    <scope>NUCLEOTIDE SEQUENCE [LARGE SCALE GENOMIC DNA]</scope>
    <source>
        <strain evidence="2">CCNUC1</strain>
    </source>
</reference>
<evidence type="ECO:0000313" key="2">
    <source>
        <dbReference type="EMBL" id="QFS50525.1"/>
    </source>
</evidence>
<protein>
    <recommendedName>
        <fullName evidence="1">DUF3131 domain-containing protein</fullName>
    </recommendedName>
</protein>
<gene>
    <name evidence="2" type="ORF">GXM_08019</name>
</gene>
<dbReference type="InterPro" id="IPR021478">
    <property type="entry name" value="DUF3131"/>
</dbReference>
<dbReference type="Pfam" id="PF11329">
    <property type="entry name" value="DUF3131"/>
    <property type="match status" value="1"/>
</dbReference>
<dbReference type="EMBL" id="CP045227">
    <property type="protein sequence ID" value="QFS50525.1"/>
    <property type="molecule type" value="Genomic_DNA"/>
</dbReference>